<evidence type="ECO:0000313" key="3">
    <source>
        <dbReference type="EMBL" id="KAJ1720426.1"/>
    </source>
</evidence>
<evidence type="ECO:0000259" key="2">
    <source>
        <dbReference type="SMART" id="SM00220"/>
    </source>
</evidence>
<dbReference type="PANTHER" id="PTHR38248">
    <property type="entry name" value="FUNK1 6"/>
    <property type="match status" value="1"/>
</dbReference>
<evidence type="ECO:0000313" key="4">
    <source>
        <dbReference type="Proteomes" id="UP001149813"/>
    </source>
</evidence>
<evidence type="ECO:0000256" key="1">
    <source>
        <dbReference type="SAM" id="MobiDB-lite"/>
    </source>
</evidence>
<feature type="compositionally biased region" description="Polar residues" evidence="1">
    <location>
        <begin position="612"/>
        <end position="626"/>
    </location>
</feature>
<comment type="caution">
    <text evidence="3">The sequence shown here is derived from an EMBL/GenBank/DDBJ whole genome shotgun (WGS) entry which is preliminary data.</text>
</comment>
<dbReference type="PANTHER" id="PTHR38248:SF2">
    <property type="entry name" value="FUNK1 11"/>
    <property type="match status" value="1"/>
</dbReference>
<gene>
    <name evidence="3" type="ORF">LPJ53_004952</name>
</gene>
<sequence>MVNDLNLMKEYAEYNRDTSGICDGLRSKIPTLVGSTYLINGKKDTVKEAMLFKWFGQVYKHMTGVKHKYLDNQPNHNYVFKKHETKPVTGTLSKPDGVVYYGSYLKKDFGSVHMIIEAKVKEYANGPSGEALGQMADYAQLVWQNQPTRVFVPVLFLHNFYVDLVVFARCGYRYTRLGSYISNTDDDEDIDPDVLETIRRIWFFLIQPPEKFGHFVCVSTGSKFLRFEGDTNNTTVRFSEEASNDRVDIVGRFEGEIPISRRTAYLLTVKYRGRKAVLKLAWTPVERQPEGALYDILKREKIDCIPEIYRSGVVVNDFLGYRLEYIIMEHCGEPLNTFFAKYGQNATKEDFLYSCASNVIRNVCACLLQAARAGVHHRDVSAGNITIHDGKVFLIDWGFGKVALTTLNGRTKELVNSAWNIDLDKITQYEDARDGVTGTVLFMGIRVLMGLSGRSVFDDFESVLYVVLVSLSHIGSSKPATELSEMGKVCHRNQAIWKYGCMTDSDDYPTYFGVFRCSKSLRQLLDALHKMLFLQNDVLIGGKLLKCKVDERKDYKEDLIQILGEDLYGVCYPDSTLDASDAEGSSVSLKRKSESTGTTGADSNKEFKVSKKQGSQENVDPNVYNS</sequence>
<reference evidence="3" key="1">
    <citation type="submission" date="2022-07" db="EMBL/GenBank/DDBJ databases">
        <title>Phylogenomic reconstructions and comparative analyses of Kickxellomycotina fungi.</title>
        <authorList>
            <person name="Reynolds N.K."/>
            <person name="Stajich J.E."/>
            <person name="Barry K."/>
            <person name="Grigoriev I.V."/>
            <person name="Crous P."/>
            <person name="Smith M.E."/>
        </authorList>
    </citation>
    <scope>NUCLEOTIDE SEQUENCE</scope>
    <source>
        <strain evidence="3">NBRC 32514</strain>
    </source>
</reference>
<dbReference type="InterPro" id="IPR040976">
    <property type="entry name" value="Pkinase_fungal"/>
</dbReference>
<dbReference type="SUPFAM" id="SSF56112">
    <property type="entry name" value="Protein kinase-like (PK-like)"/>
    <property type="match status" value="1"/>
</dbReference>
<feature type="region of interest" description="Disordered" evidence="1">
    <location>
        <begin position="579"/>
        <end position="626"/>
    </location>
</feature>
<dbReference type="EMBL" id="JANBOJ010000260">
    <property type="protein sequence ID" value="KAJ1720426.1"/>
    <property type="molecule type" value="Genomic_DNA"/>
</dbReference>
<organism evidence="3 4">
    <name type="scientific">Coemansia erecta</name>
    <dbReference type="NCBI Taxonomy" id="147472"/>
    <lineage>
        <taxon>Eukaryota</taxon>
        <taxon>Fungi</taxon>
        <taxon>Fungi incertae sedis</taxon>
        <taxon>Zoopagomycota</taxon>
        <taxon>Kickxellomycotina</taxon>
        <taxon>Kickxellomycetes</taxon>
        <taxon>Kickxellales</taxon>
        <taxon>Kickxellaceae</taxon>
        <taxon>Coemansia</taxon>
    </lineage>
</organism>
<dbReference type="AlphaFoldDB" id="A0A9W7XW39"/>
<dbReference type="OrthoDB" id="5592585at2759"/>
<dbReference type="SMART" id="SM00220">
    <property type="entry name" value="S_TKc"/>
    <property type="match status" value="1"/>
</dbReference>
<protein>
    <recommendedName>
        <fullName evidence="2">Protein kinase domain-containing protein</fullName>
    </recommendedName>
</protein>
<dbReference type="Gene3D" id="1.10.510.10">
    <property type="entry name" value="Transferase(Phosphotransferase) domain 1"/>
    <property type="match status" value="1"/>
</dbReference>
<proteinExistence type="predicted"/>
<keyword evidence="4" id="KW-1185">Reference proteome</keyword>
<dbReference type="InterPro" id="IPR000719">
    <property type="entry name" value="Prot_kinase_dom"/>
</dbReference>
<feature type="domain" description="Protein kinase" evidence="2">
    <location>
        <begin position="248"/>
        <end position="553"/>
    </location>
</feature>
<dbReference type="GO" id="GO:0005524">
    <property type="term" value="F:ATP binding"/>
    <property type="evidence" value="ECO:0007669"/>
    <property type="project" value="InterPro"/>
</dbReference>
<name>A0A9W7XW39_9FUNG</name>
<dbReference type="Pfam" id="PF17667">
    <property type="entry name" value="Pkinase_fungal"/>
    <property type="match status" value="2"/>
</dbReference>
<dbReference type="Proteomes" id="UP001149813">
    <property type="component" value="Unassembled WGS sequence"/>
</dbReference>
<dbReference type="GO" id="GO:0004672">
    <property type="term" value="F:protein kinase activity"/>
    <property type="evidence" value="ECO:0007669"/>
    <property type="project" value="InterPro"/>
</dbReference>
<accession>A0A9W7XW39</accession>
<dbReference type="InterPro" id="IPR011009">
    <property type="entry name" value="Kinase-like_dom_sf"/>
</dbReference>